<protein>
    <recommendedName>
        <fullName evidence="9">Glucanase</fullName>
        <ecNumber evidence="9">3.2.1.-</ecNumber>
    </recommendedName>
</protein>
<accession>A0A1B7L426</accession>
<dbReference type="EMBL" id="LYRP01000012">
    <property type="protein sequence ID" value="OAT77107.1"/>
    <property type="molecule type" value="Genomic_DNA"/>
</dbReference>
<gene>
    <name evidence="11" type="ORF">A9B99_07290</name>
</gene>
<dbReference type="PRINTS" id="PR00735">
    <property type="entry name" value="GLHYDRLASE8"/>
</dbReference>
<feature type="chain" id="PRO_5008596727" description="Glucanase" evidence="10">
    <location>
        <begin position="24"/>
        <end position="333"/>
    </location>
</feature>
<dbReference type="Gene3D" id="1.50.10.10">
    <property type="match status" value="1"/>
</dbReference>
<name>A0A1B7L426_9ENTR</name>
<keyword evidence="7 9" id="KW-0624">Polysaccharide degradation</keyword>
<keyword evidence="3 10" id="KW-0732">Signal</keyword>
<evidence type="ECO:0000256" key="2">
    <source>
        <dbReference type="ARBA" id="ARBA00009209"/>
    </source>
</evidence>
<dbReference type="STRING" id="1691903.A9B99_07290"/>
<keyword evidence="6 9" id="KW-0326">Glycosidase</keyword>
<reference evidence="12" key="1">
    <citation type="submission" date="2016-05" db="EMBL/GenBank/DDBJ databases">
        <authorList>
            <person name="Behera P."/>
            <person name="Vaishampayan P."/>
            <person name="Singh N."/>
            <person name="Raina V."/>
            <person name="Suar M."/>
            <person name="Pattnaik A."/>
            <person name="Rastogi G."/>
        </authorList>
    </citation>
    <scope>NUCLEOTIDE SEQUENCE [LARGE SCALE GENOMIC DNA]</scope>
    <source>
        <strain evidence="12">MP23</strain>
    </source>
</reference>
<keyword evidence="5" id="KW-0136">Cellulose degradation</keyword>
<dbReference type="GO" id="GO:0008810">
    <property type="term" value="F:cellulase activity"/>
    <property type="evidence" value="ECO:0007669"/>
    <property type="project" value="UniProtKB-EC"/>
</dbReference>
<evidence type="ECO:0000256" key="10">
    <source>
        <dbReference type="SAM" id="SignalP"/>
    </source>
</evidence>
<proteinExistence type="inferred from homology"/>
<dbReference type="InterPro" id="IPR012341">
    <property type="entry name" value="6hp_glycosidase-like_sf"/>
</dbReference>
<evidence type="ECO:0000313" key="12">
    <source>
        <dbReference type="Proteomes" id="UP000078225"/>
    </source>
</evidence>
<evidence type="ECO:0000256" key="6">
    <source>
        <dbReference type="ARBA" id="ARBA00023295"/>
    </source>
</evidence>
<dbReference type="InterPro" id="IPR019834">
    <property type="entry name" value="Glyco_hydro_8_CS"/>
</dbReference>
<dbReference type="InterPro" id="IPR008928">
    <property type="entry name" value="6-hairpin_glycosidase_sf"/>
</dbReference>
<dbReference type="OrthoDB" id="9766708at2"/>
<keyword evidence="4 9" id="KW-0378">Hydrolase</keyword>
<evidence type="ECO:0000256" key="7">
    <source>
        <dbReference type="ARBA" id="ARBA00023326"/>
    </source>
</evidence>
<evidence type="ECO:0000256" key="5">
    <source>
        <dbReference type="ARBA" id="ARBA00023001"/>
    </source>
</evidence>
<dbReference type="Proteomes" id="UP000078225">
    <property type="component" value="Unassembled WGS sequence"/>
</dbReference>
<comment type="similarity">
    <text evidence="2 9">Belongs to the glycosyl hydrolase 8 (cellulase D) family.</text>
</comment>
<dbReference type="GO" id="GO:0030245">
    <property type="term" value="P:cellulose catabolic process"/>
    <property type="evidence" value="ECO:0007669"/>
    <property type="project" value="UniProtKB-KW"/>
</dbReference>
<dbReference type="AlphaFoldDB" id="A0A1B7L426"/>
<keyword evidence="12" id="KW-1185">Reference proteome</keyword>
<evidence type="ECO:0000256" key="1">
    <source>
        <dbReference type="ARBA" id="ARBA00000966"/>
    </source>
</evidence>
<feature type="active site" description="Nucleophile" evidence="8">
    <location>
        <position position="110"/>
    </location>
</feature>
<comment type="catalytic activity">
    <reaction evidence="1">
        <text>Endohydrolysis of (1-&gt;4)-beta-D-glucosidic linkages in cellulose, lichenin and cereal beta-D-glucans.</text>
        <dbReference type="EC" id="3.2.1.4"/>
    </reaction>
</comment>
<comment type="caution">
    <text evidence="11">The sequence shown here is derived from an EMBL/GenBank/DDBJ whole genome shotgun (WGS) entry which is preliminary data.</text>
</comment>
<evidence type="ECO:0000256" key="9">
    <source>
        <dbReference type="RuleBase" id="RU361167"/>
    </source>
</evidence>
<evidence type="ECO:0000256" key="8">
    <source>
        <dbReference type="PROSITE-ProRule" id="PRU10058"/>
    </source>
</evidence>
<dbReference type="EC" id="3.2.1.-" evidence="9"/>
<evidence type="ECO:0000313" key="11">
    <source>
        <dbReference type="EMBL" id="OAT77107.1"/>
    </source>
</evidence>
<feature type="signal peptide" evidence="10">
    <location>
        <begin position="1"/>
        <end position="23"/>
    </location>
</feature>
<organism evidence="11 12">
    <name type="scientific">Mangrovibacter phragmitis</name>
    <dbReference type="NCBI Taxonomy" id="1691903"/>
    <lineage>
        <taxon>Bacteria</taxon>
        <taxon>Pseudomonadati</taxon>
        <taxon>Pseudomonadota</taxon>
        <taxon>Gammaproteobacteria</taxon>
        <taxon>Enterobacterales</taxon>
        <taxon>Enterobacteriaceae</taxon>
        <taxon>Mangrovibacter</taxon>
    </lineage>
</organism>
<evidence type="ECO:0000256" key="3">
    <source>
        <dbReference type="ARBA" id="ARBA00022729"/>
    </source>
</evidence>
<keyword evidence="7 9" id="KW-0119">Carbohydrate metabolism</keyword>
<sequence length="333" mass="37217">MLQRGLALVALMASLVMSSFAHADVDWGHFKARFLMADGRIIDTGNHNVSHTEGQGFGMLFAVAGNDRGSFDKMWTWTNTHLKNPKNGLFYWRYNPVAPDPVEDKNDATDGDALIAWALLKAGEKWGDPAYFKASDAITNALIKHTVIDFAGQKVMLPGASGFNLNSYVNLNPSYFIFPAWRAFAKRSHLAVWTQLINDGQSLLKKMDLGEAKLPTDWVSLYADGHTEPAKQWPARMSYDAIRIPVYIGWDQPDSALLMPWRTWFGRFDRLHTPAWVNVNDNQQAPYNMQGGLLAVRDLTMGTLTSMETKVTSQDDYYSASLKLLSAMAAQGM</sequence>
<dbReference type="Pfam" id="PF01270">
    <property type="entry name" value="Glyco_hydro_8"/>
    <property type="match status" value="1"/>
</dbReference>
<dbReference type="RefSeq" id="WP_064597726.1">
    <property type="nucleotide sequence ID" value="NZ_JBDJAE010000011.1"/>
</dbReference>
<dbReference type="SUPFAM" id="SSF48208">
    <property type="entry name" value="Six-hairpin glycosidases"/>
    <property type="match status" value="1"/>
</dbReference>
<dbReference type="PROSITE" id="PS00812">
    <property type="entry name" value="GLYCOSYL_HYDROL_F8"/>
    <property type="match status" value="1"/>
</dbReference>
<dbReference type="InterPro" id="IPR002037">
    <property type="entry name" value="Glyco_hydro_8"/>
</dbReference>
<evidence type="ECO:0000256" key="4">
    <source>
        <dbReference type="ARBA" id="ARBA00022801"/>
    </source>
</evidence>